<dbReference type="InterPro" id="IPR016162">
    <property type="entry name" value="Ald_DH_N"/>
</dbReference>
<comment type="caution">
    <text evidence="8">The sequence shown here is derived from an EMBL/GenBank/DDBJ whole genome shotgun (WGS) entry which is preliminary data.</text>
</comment>
<dbReference type="InterPro" id="IPR016161">
    <property type="entry name" value="Ald_DH/histidinol_DH"/>
</dbReference>
<dbReference type="eggNOG" id="KOG2450">
    <property type="taxonomic scope" value="Eukaryota"/>
</dbReference>
<dbReference type="OrthoDB" id="5411223at2759"/>
<dbReference type="SUPFAM" id="SSF53720">
    <property type="entry name" value="ALDH-like"/>
    <property type="match status" value="1"/>
</dbReference>
<dbReference type="GeneID" id="19189730"/>
<dbReference type="HOGENOM" id="CLU_1539863_0_0_1"/>
<dbReference type="GO" id="GO:0004029">
    <property type="term" value="F:aldehyde dehydrogenase (NAD+) activity"/>
    <property type="evidence" value="ECO:0007669"/>
    <property type="project" value="UniProtKB-EC"/>
</dbReference>
<evidence type="ECO:0000259" key="7">
    <source>
        <dbReference type="Pfam" id="PF00171"/>
    </source>
</evidence>
<evidence type="ECO:0000256" key="5">
    <source>
        <dbReference type="PROSITE-ProRule" id="PRU10007"/>
    </source>
</evidence>
<evidence type="ECO:0000256" key="4">
    <source>
        <dbReference type="ARBA" id="ARBA00049194"/>
    </source>
</evidence>
<dbReference type="STRING" id="1182543.W9X5B1"/>
<feature type="domain" description="Aldehyde dehydrogenase" evidence="7">
    <location>
        <begin position="96"/>
        <end position="173"/>
    </location>
</feature>
<comment type="similarity">
    <text evidence="1 6">Belongs to the aldehyde dehydrogenase family.</text>
</comment>
<organism evidence="8 9">
    <name type="scientific">Cladophialophora psammophila CBS 110553</name>
    <dbReference type="NCBI Taxonomy" id="1182543"/>
    <lineage>
        <taxon>Eukaryota</taxon>
        <taxon>Fungi</taxon>
        <taxon>Dikarya</taxon>
        <taxon>Ascomycota</taxon>
        <taxon>Pezizomycotina</taxon>
        <taxon>Eurotiomycetes</taxon>
        <taxon>Chaetothyriomycetidae</taxon>
        <taxon>Chaetothyriales</taxon>
        <taxon>Herpotrichiellaceae</taxon>
        <taxon>Cladophialophora</taxon>
    </lineage>
</organism>
<dbReference type="InterPro" id="IPR016163">
    <property type="entry name" value="Ald_DH_C"/>
</dbReference>
<dbReference type="Pfam" id="PF00171">
    <property type="entry name" value="Aldedh"/>
    <property type="match status" value="2"/>
</dbReference>
<keyword evidence="9" id="KW-1185">Reference proteome</keyword>
<comment type="catalytic activity">
    <reaction evidence="4">
        <text>an aldehyde + NAD(+) + H2O = a carboxylate + NADH + 2 H(+)</text>
        <dbReference type="Rhea" id="RHEA:16185"/>
        <dbReference type="ChEBI" id="CHEBI:15377"/>
        <dbReference type="ChEBI" id="CHEBI:15378"/>
        <dbReference type="ChEBI" id="CHEBI:17478"/>
        <dbReference type="ChEBI" id="CHEBI:29067"/>
        <dbReference type="ChEBI" id="CHEBI:57540"/>
        <dbReference type="ChEBI" id="CHEBI:57945"/>
        <dbReference type="EC" id="1.2.1.3"/>
    </reaction>
</comment>
<proteinExistence type="inferred from homology"/>
<evidence type="ECO:0000256" key="2">
    <source>
        <dbReference type="ARBA" id="ARBA00023002"/>
    </source>
</evidence>
<dbReference type="EC" id="1.2.1.3" evidence="3"/>
<dbReference type="AlphaFoldDB" id="W9X5B1"/>
<dbReference type="Gene3D" id="3.40.605.10">
    <property type="entry name" value="Aldehyde Dehydrogenase, Chain A, domain 1"/>
    <property type="match status" value="2"/>
</dbReference>
<keyword evidence="2 6" id="KW-0560">Oxidoreductase</keyword>
<evidence type="ECO:0000256" key="1">
    <source>
        <dbReference type="ARBA" id="ARBA00009986"/>
    </source>
</evidence>
<dbReference type="RefSeq" id="XP_007743803.1">
    <property type="nucleotide sequence ID" value="XM_007745613.1"/>
</dbReference>
<dbReference type="InterPro" id="IPR015590">
    <property type="entry name" value="Aldehyde_DH_dom"/>
</dbReference>
<feature type="active site" evidence="5">
    <location>
        <position position="158"/>
    </location>
</feature>
<evidence type="ECO:0000256" key="3">
    <source>
        <dbReference type="ARBA" id="ARBA00024226"/>
    </source>
</evidence>
<name>W9X5B1_9EURO</name>
<sequence>MNGKKYDIINPATEKLSAIIYAADAEDVAIAVKAAKLAFPAWTESGALARVGYLFKLADALDKHADELDYLHVICMGKPIGNSSSSKRAKVPPIDHLYQEINLPKGMLNILSRIGQPYYEALAKYMDIPKLSFTGSQPTGCAINKAAADSNLKKVTLELGGKSPLIIFPDADLA</sequence>
<gene>
    <name evidence="8" type="ORF">A1O5_05010</name>
</gene>
<protein>
    <recommendedName>
        <fullName evidence="3">aldehyde dehydrogenase (NAD(+))</fullName>
        <ecNumber evidence="3">1.2.1.3</ecNumber>
    </recommendedName>
</protein>
<dbReference type="Gene3D" id="3.40.309.10">
    <property type="entry name" value="Aldehyde Dehydrogenase, Chain A, domain 2"/>
    <property type="match status" value="1"/>
</dbReference>
<accession>W9X5B1</accession>
<dbReference type="Proteomes" id="UP000019471">
    <property type="component" value="Unassembled WGS sequence"/>
</dbReference>
<dbReference type="InterPro" id="IPR029510">
    <property type="entry name" value="Ald_DH_CS_GLU"/>
</dbReference>
<dbReference type="PROSITE" id="PS00687">
    <property type="entry name" value="ALDEHYDE_DEHYDR_GLU"/>
    <property type="match status" value="1"/>
</dbReference>
<dbReference type="PANTHER" id="PTHR11699">
    <property type="entry name" value="ALDEHYDE DEHYDROGENASE-RELATED"/>
    <property type="match status" value="1"/>
</dbReference>
<evidence type="ECO:0000313" key="8">
    <source>
        <dbReference type="EMBL" id="EXJ72505.1"/>
    </source>
</evidence>
<feature type="domain" description="Aldehyde dehydrogenase" evidence="7">
    <location>
        <begin position="4"/>
        <end position="84"/>
    </location>
</feature>
<dbReference type="EMBL" id="AMGX01000006">
    <property type="protein sequence ID" value="EXJ72505.1"/>
    <property type="molecule type" value="Genomic_DNA"/>
</dbReference>
<evidence type="ECO:0000313" key="9">
    <source>
        <dbReference type="Proteomes" id="UP000019471"/>
    </source>
</evidence>
<evidence type="ECO:0000256" key="6">
    <source>
        <dbReference type="RuleBase" id="RU003345"/>
    </source>
</evidence>
<reference evidence="8 9" key="1">
    <citation type="submission" date="2013-03" db="EMBL/GenBank/DDBJ databases">
        <title>The Genome Sequence of Cladophialophora psammophila CBS 110553.</title>
        <authorList>
            <consortium name="The Broad Institute Genomics Platform"/>
            <person name="Cuomo C."/>
            <person name="de Hoog S."/>
            <person name="Gorbushina A."/>
            <person name="Walker B."/>
            <person name="Young S.K."/>
            <person name="Zeng Q."/>
            <person name="Gargeya S."/>
            <person name="Fitzgerald M."/>
            <person name="Haas B."/>
            <person name="Abouelleil A."/>
            <person name="Allen A.W."/>
            <person name="Alvarado L."/>
            <person name="Arachchi H.M."/>
            <person name="Berlin A.M."/>
            <person name="Chapman S.B."/>
            <person name="Gainer-Dewar J."/>
            <person name="Goldberg J."/>
            <person name="Griggs A."/>
            <person name="Gujja S."/>
            <person name="Hansen M."/>
            <person name="Howarth C."/>
            <person name="Imamovic A."/>
            <person name="Ireland A."/>
            <person name="Larimer J."/>
            <person name="McCowan C."/>
            <person name="Murphy C."/>
            <person name="Pearson M."/>
            <person name="Poon T.W."/>
            <person name="Priest M."/>
            <person name="Roberts A."/>
            <person name="Saif S."/>
            <person name="Shea T."/>
            <person name="Sisk P."/>
            <person name="Sykes S."/>
            <person name="Wortman J."/>
            <person name="Nusbaum C."/>
            <person name="Birren B."/>
        </authorList>
    </citation>
    <scope>NUCLEOTIDE SEQUENCE [LARGE SCALE GENOMIC DNA]</scope>
    <source>
        <strain evidence="8 9">CBS 110553</strain>
    </source>
</reference>